<organism evidence="6 7">
    <name type="scientific">Thiorhodococcus fuscus</name>
    <dbReference type="NCBI Taxonomy" id="527200"/>
    <lineage>
        <taxon>Bacteria</taxon>
        <taxon>Pseudomonadati</taxon>
        <taxon>Pseudomonadota</taxon>
        <taxon>Gammaproteobacteria</taxon>
        <taxon>Chromatiales</taxon>
        <taxon>Chromatiaceae</taxon>
        <taxon>Thiorhodococcus</taxon>
    </lineage>
</organism>
<keyword evidence="4" id="KW-0804">Transcription</keyword>
<dbReference type="InterPro" id="IPR037923">
    <property type="entry name" value="HTH-like"/>
</dbReference>
<feature type="domain" description="HTH araC/xylS-type" evidence="5">
    <location>
        <begin position="182"/>
        <end position="279"/>
    </location>
</feature>
<evidence type="ECO:0000256" key="4">
    <source>
        <dbReference type="ARBA" id="ARBA00023163"/>
    </source>
</evidence>
<evidence type="ECO:0000259" key="5">
    <source>
        <dbReference type="PROSITE" id="PS01124"/>
    </source>
</evidence>
<dbReference type="InterPro" id="IPR018062">
    <property type="entry name" value="HTH_AraC-typ_CS"/>
</dbReference>
<keyword evidence="2" id="KW-0238">DNA-binding</keyword>
<dbReference type="InterPro" id="IPR050204">
    <property type="entry name" value="AraC_XylS_family_regulators"/>
</dbReference>
<name>A0ABW4Y8Z6_9GAMM</name>
<dbReference type="Pfam" id="PF12833">
    <property type="entry name" value="HTH_18"/>
    <property type="match status" value="1"/>
</dbReference>
<dbReference type="SMART" id="SM00342">
    <property type="entry name" value="HTH_ARAC"/>
    <property type="match status" value="1"/>
</dbReference>
<dbReference type="Proteomes" id="UP001597337">
    <property type="component" value="Unassembled WGS sequence"/>
</dbReference>
<dbReference type="Gene3D" id="2.60.120.10">
    <property type="entry name" value="Jelly Rolls"/>
    <property type="match status" value="1"/>
</dbReference>
<dbReference type="InterPro" id="IPR018060">
    <property type="entry name" value="HTH_AraC"/>
</dbReference>
<dbReference type="PROSITE" id="PS00041">
    <property type="entry name" value="HTH_ARAC_FAMILY_1"/>
    <property type="match status" value="1"/>
</dbReference>
<dbReference type="PROSITE" id="PS01124">
    <property type="entry name" value="HTH_ARAC_FAMILY_2"/>
    <property type="match status" value="1"/>
</dbReference>
<keyword evidence="3" id="KW-0010">Activator</keyword>
<dbReference type="Gene3D" id="1.10.10.60">
    <property type="entry name" value="Homeodomain-like"/>
    <property type="match status" value="1"/>
</dbReference>
<evidence type="ECO:0000313" key="6">
    <source>
        <dbReference type="EMBL" id="MFD2112097.1"/>
    </source>
</evidence>
<comment type="caution">
    <text evidence="6">The sequence shown here is derived from an EMBL/GenBank/DDBJ whole genome shotgun (WGS) entry which is preliminary data.</text>
</comment>
<dbReference type="SUPFAM" id="SSF46689">
    <property type="entry name" value="Homeodomain-like"/>
    <property type="match status" value="2"/>
</dbReference>
<gene>
    <name evidence="6" type="ORF">ACFSJC_09630</name>
</gene>
<keyword evidence="1" id="KW-0805">Transcription regulation</keyword>
<proteinExistence type="predicted"/>
<keyword evidence="7" id="KW-1185">Reference proteome</keyword>
<accession>A0ABW4Y8Z6</accession>
<dbReference type="InterPro" id="IPR009057">
    <property type="entry name" value="Homeodomain-like_sf"/>
</dbReference>
<dbReference type="SUPFAM" id="SSF51215">
    <property type="entry name" value="Regulatory protein AraC"/>
    <property type="match status" value="1"/>
</dbReference>
<dbReference type="EMBL" id="JBHUHX010000018">
    <property type="protein sequence ID" value="MFD2112097.1"/>
    <property type="molecule type" value="Genomic_DNA"/>
</dbReference>
<sequence length="283" mass="31468">MASLAESESRAESHTRCWRIQDRDEVLWVRRADVRHLAFPRHFHDDYTVGLVVRGANRFVYRRRSLVAPAGTLCLADPGEIHTGEADLDGWTYWTLQIPAGMLTGLRGDLDEGSEAPPDFPVGVIEDPRAVARLAAFFRIFRAADPLERESRLLAALGHLVQVHGAERARDRRHAVEPGLARSVRDYLADHLAEAVTLSDLEQATGAGRYRLLRAFARAYGLPPHAWLVQARLERAHALIVHGVGICVAAAETGFADQPHLTRLFKRAYGYTPGVLARSPRIP</sequence>
<dbReference type="RefSeq" id="WP_386026095.1">
    <property type="nucleotide sequence ID" value="NZ_JBHUHX010000018.1"/>
</dbReference>
<evidence type="ECO:0000313" key="7">
    <source>
        <dbReference type="Proteomes" id="UP001597337"/>
    </source>
</evidence>
<dbReference type="PANTHER" id="PTHR46796:SF2">
    <property type="entry name" value="TRANSCRIPTIONAL REGULATORY PROTEIN"/>
    <property type="match status" value="1"/>
</dbReference>
<dbReference type="PANTHER" id="PTHR46796">
    <property type="entry name" value="HTH-TYPE TRANSCRIPTIONAL ACTIVATOR RHAS-RELATED"/>
    <property type="match status" value="1"/>
</dbReference>
<dbReference type="Pfam" id="PF02311">
    <property type="entry name" value="AraC_binding"/>
    <property type="match status" value="1"/>
</dbReference>
<reference evidence="7" key="1">
    <citation type="journal article" date="2019" name="Int. J. Syst. Evol. Microbiol.">
        <title>The Global Catalogue of Microorganisms (GCM) 10K type strain sequencing project: providing services to taxonomists for standard genome sequencing and annotation.</title>
        <authorList>
            <consortium name="The Broad Institute Genomics Platform"/>
            <consortium name="The Broad Institute Genome Sequencing Center for Infectious Disease"/>
            <person name="Wu L."/>
            <person name="Ma J."/>
        </authorList>
    </citation>
    <scope>NUCLEOTIDE SEQUENCE [LARGE SCALE GENOMIC DNA]</scope>
    <source>
        <strain evidence="7">KACC 12597</strain>
    </source>
</reference>
<evidence type="ECO:0000256" key="3">
    <source>
        <dbReference type="ARBA" id="ARBA00023159"/>
    </source>
</evidence>
<dbReference type="InterPro" id="IPR003313">
    <property type="entry name" value="AraC-bd"/>
</dbReference>
<protein>
    <submittedName>
        <fullName evidence="6">Helix-turn-helix domain-containing protein</fullName>
    </submittedName>
</protein>
<evidence type="ECO:0000256" key="2">
    <source>
        <dbReference type="ARBA" id="ARBA00023125"/>
    </source>
</evidence>
<dbReference type="InterPro" id="IPR014710">
    <property type="entry name" value="RmlC-like_jellyroll"/>
</dbReference>
<evidence type="ECO:0000256" key="1">
    <source>
        <dbReference type="ARBA" id="ARBA00023015"/>
    </source>
</evidence>